<organism evidence="1 2">
    <name type="scientific">Streptomyces chilikensis</name>
    <dbReference type="NCBI Taxonomy" id="1194079"/>
    <lineage>
        <taxon>Bacteria</taxon>
        <taxon>Bacillati</taxon>
        <taxon>Actinomycetota</taxon>
        <taxon>Actinomycetes</taxon>
        <taxon>Kitasatosporales</taxon>
        <taxon>Streptomycetaceae</taxon>
        <taxon>Streptomyces</taxon>
    </lineage>
</organism>
<dbReference type="EMBL" id="JBEZNA010000067">
    <property type="protein sequence ID" value="MEU9580163.1"/>
    <property type="molecule type" value="Genomic_DNA"/>
</dbReference>
<accession>A0ABV3EVB3</accession>
<protein>
    <submittedName>
        <fullName evidence="1">Uncharacterized protein</fullName>
    </submittedName>
</protein>
<dbReference type="RefSeq" id="WP_359275666.1">
    <property type="nucleotide sequence ID" value="NZ_JBEZNA010000067.1"/>
</dbReference>
<comment type="caution">
    <text evidence="1">The sequence shown here is derived from an EMBL/GenBank/DDBJ whole genome shotgun (WGS) entry which is preliminary data.</text>
</comment>
<keyword evidence="2" id="KW-1185">Reference proteome</keyword>
<name>A0ABV3EVB3_9ACTN</name>
<evidence type="ECO:0000313" key="2">
    <source>
        <dbReference type="Proteomes" id="UP001551584"/>
    </source>
</evidence>
<sequence>MFLTLEDYAIEPDLAEPGDLDDADLREAVVRFWTAFLEETTGRGR</sequence>
<dbReference type="Proteomes" id="UP001551584">
    <property type="component" value="Unassembled WGS sequence"/>
</dbReference>
<gene>
    <name evidence="1" type="ORF">AB0D95_23365</name>
</gene>
<reference evidence="1 2" key="1">
    <citation type="submission" date="2024-06" db="EMBL/GenBank/DDBJ databases">
        <title>The Natural Products Discovery Center: Release of the First 8490 Sequenced Strains for Exploring Actinobacteria Biosynthetic Diversity.</title>
        <authorList>
            <person name="Kalkreuter E."/>
            <person name="Kautsar S.A."/>
            <person name="Yang D."/>
            <person name="Bader C.D."/>
            <person name="Teijaro C.N."/>
            <person name="Fluegel L."/>
            <person name="Davis C.M."/>
            <person name="Simpson J.R."/>
            <person name="Lauterbach L."/>
            <person name="Steele A.D."/>
            <person name="Gui C."/>
            <person name="Meng S."/>
            <person name="Li G."/>
            <person name="Viehrig K."/>
            <person name="Ye F."/>
            <person name="Su P."/>
            <person name="Kiefer A.F."/>
            <person name="Nichols A."/>
            <person name="Cepeda A.J."/>
            <person name="Yan W."/>
            <person name="Fan B."/>
            <person name="Jiang Y."/>
            <person name="Adhikari A."/>
            <person name="Zheng C.-J."/>
            <person name="Schuster L."/>
            <person name="Cowan T.M."/>
            <person name="Smanski M.J."/>
            <person name="Chevrette M.G."/>
            <person name="De Carvalho L.P.S."/>
            <person name="Shen B."/>
        </authorList>
    </citation>
    <scope>NUCLEOTIDE SEQUENCE [LARGE SCALE GENOMIC DNA]</scope>
    <source>
        <strain evidence="1 2">NPDC048117</strain>
    </source>
</reference>
<evidence type="ECO:0000313" key="1">
    <source>
        <dbReference type="EMBL" id="MEU9580163.1"/>
    </source>
</evidence>
<proteinExistence type="predicted"/>